<comment type="caution">
    <text evidence="2">The sequence shown here is derived from an EMBL/GenBank/DDBJ whole genome shotgun (WGS) entry which is preliminary data.</text>
</comment>
<dbReference type="AlphaFoldDB" id="A0AAE1DLA8"/>
<feature type="region of interest" description="Disordered" evidence="1">
    <location>
        <begin position="74"/>
        <end position="105"/>
    </location>
</feature>
<evidence type="ECO:0000256" key="1">
    <source>
        <dbReference type="SAM" id="MobiDB-lite"/>
    </source>
</evidence>
<reference evidence="2" key="1">
    <citation type="journal article" date="2023" name="G3 (Bethesda)">
        <title>A reference genome for the long-term kleptoplast-retaining sea slug Elysia crispata morphotype clarki.</title>
        <authorList>
            <person name="Eastman K.E."/>
            <person name="Pendleton A.L."/>
            <person name="Shaikh M.A."/>
            <person name="Suttiyut T."/>
            <person name="Ogas R."/>
            <person name="Tomko P."/>
            <person name="Gavelis G."/>
            <person name="Widhalm J.R."/>
            <person name="Wisecaver J.H."/>
        </authorList>
    </citation>
    <scope>NUCLEOTIDE SEQUENCE</scope>
    <source>
        <strain evidence="2">ECLA1</strain>
    </source>
</reference>
<name>A0AAE1DLA8_9GAST</name>
<gene>
    <name evidence="2" type="ORF">RRG08_030082</name>
</gene>
<keyword evidence="3" id="KW-1185">Reference proteome</keyword>
<accession>A0AAE1DLA8</accession>
<sequence>MGSRISQVDMTGNKKQCEHSQNMITYPVVVLGESEAKFVVENTTNANHVGFILDKETLLVRLLCAPDCPGLPRTTPDCPGQTIPDYPGLPLTTPDYPELPRTDYP</sequence>
<proteinExistence type="predicted"/>
<dbReference type="EMBL" id="JAWDGP010003469">
    <property type="protein sequence ID" value="KAK3774000.1"/>
    <property type="molecule type" value="Genomic_DNA"/>
</dbReference>
<evidence type="ECO:0000313" key="2">
    <source>
        <dbReference type="EMBL" id="KAK3774000.1"/>
    </source>
</evidence>
<organism evidence="2 3">
    <name type="scientific">Elysia crispata</name>
    <name type="common">lettuce slug</name>
    <dbReference type="NCBI Taxonomy" id="231223"/>
    <lineage>
        <taxon>Eukaryota</taxon>
        <taxon>Metazoa</taxon>
        <taxon>Spiralia</taxon>
        <taxon>Lophotrochozoa</taxon>
        <taxon>Mollusca</taxon>
        <taxon>Gastropoda</taxon>
        <taxon>Heterobranchia</taxon>
        <taxon>Euthyneura</taxon>
        <taxon>Panpulmonata</taxon>
        <taxon>Sacoglossa</taxon>
        <taxon>Placobranchoidea</taxon>
        <taxon>Plakobranchidae</taxon>
        <taxon>Elysia</taxon>
    </lineage>
</organism>
<protein>
    <submittedName>
        <fullName evidence="2">Uncharacterized protein</fullName>
    </submittedName>
</protein>
<evidence type="ECO:0000313" key="3">
    <source>
        <dbReference type="Proteomes" id="UP001283361"/>
    </source>
</evidence>
<dbReference type="Proteomes" id="UP001283361">
    <property type="component" value="Unassembled WGS sequence"/>
</dbReference>